<dbReference type="RefSeq" id="WP_181473676.1">
    <property type="nucleotide sequence ID" value="NZ_JACEFG010000004.1"/>
</dbReference>
<dbReference type="InterPro" id="IPR052924">
    <property type="entry name" value="OsmC/Ohr_hydroprdx_reductase"/>
</dbReference>
<evidence type="ECO:0000313" key="1">
    <source>
        <dbReference type="EMBL" id="MBA2176617.1"/>
    </source>
</evidence>
<dbReference type="Pfam" id="PF02566">
    <property type="entry name" value="OsmC"/>
    <property type="match status" value="1"/>
</dbReference>
<dbReference type="EMBL" id="JACEFG010000004">
    <property type="protein sequence ID" value="MBA2176617.1"/>
    <property type="molecule type" value="Genomic_DNA"/>
</dbReference>
<protein>
    <submittedName>
        <fullName evidence="1">OsmC family protein</fullName>
    </submittedName>
</protein>
<dbReference type="Proteomes" id="UP000571017">
    <property type="component" value="Unassembled WGS sequence"/>
</dbReference>
<organism evidence="1 2">
    <name type="scientific">Halobacillus locisalis</name>
    <dbReference type="NCBI Taxonomy" id="220753"/>
    <lineage>
        <taxon>Bacteria</taxon>
        <taxon>Bacillati</taxon>
        <taxon>Bacillota</taxon>
        <taxon>Bacilli</taxon>
        <taxon>Bacillales</taxon>
        <taxon>Bacillaceae</taxon>
        <taxon>Halobacillus</taxon>
    </lineage>
</organism>
<dbReference type="SUPFAM" id="SSF82784">
    <property type="entry name" value="OsmC-like"/>
    <property type="match status" value="1"/>
</dbReference>
<gene>
    <name evidence="1" type="ORF">H0266_17145</name>
</gene>
<proteinExistence type="predicted"/>
<name>A0A838CX45_9BACI</name>
<sequence length="145" mass="15755">MSQHKVQISSQSEGMKSEIKAGNHSLTIDEPQQMGGTDQGPDPLATMLGSLASCETVIANMVAKEMDFDLETISFDINGTLDMRGLMGTADVKPFFDTVNVEAKVKTSESQERIDQLKETTDQRCPVFTTMKAAGTTMNATWSKA</sequence>
<reference evidence="1 2" key="1">
    <citation type="journal article" date="2004" name="Extremophiles">
        <title>Halobacillus locisalis sp. nov., a halophilic bacterium isolated from a marine solar saltern of the Yellow Sea in Korea.</title>
        <authorList>
            <person name="Yoon J.H."/>
            <person name="Kang K.H."/>
            <person name="Oh T.K."/>
            <person name="Park Y.H."/>
        </authorList>
    </citation>
    <scope>NUCLEOTIDE SEQUENCE [LARGE SCALE GENOMIC DNA]</scope>
    <source>
        <strain evidence="1 2">KCTC 3788</strain>
    </source>
</reference>
<comment type="caution">
    <text evidence="1">The sequence shown here is derived from an EMBL/GenBank/DDBJ whole genome shotgun (WGS) entry which is preliminary data.</text>
</comment>
<dbReference type="AlphaFoldDB" id="A0A838CX45"/>
<dbReference type="PANTHER" id="PTHR35368:SF1">
    <property type="entry name" value="HYDROPEROXIDE REDUCTASE"/>
    <property type="match status" value="1"/>
</dbReference>
<evidence type="ECO:0000313" key="2">
    <source>
        <dbReference type="Proteomes" id="UP000571017"/>
    </source>
</evidence>
<dbReference type="Gene3D" id="3.30.300.20">
    <property type="match status" value="1"/>
</dbReference>
<dbReference type="InterPro" id="IPR036102">
    <property type="entry name" value="OsmC/Ohrsf"/>
</dbReference>
<keyword evidence="2" id="KW-1185">Reference proteome</keyword>
<dbReference type="PANTHER" id="PTHR35368">
    <property type="entry name" value="HYDROPEROXIDE REDUCTASE"/>
    <property type="match status" value="1"/>
</dbReference>
<accession>A0A838CX45</accession>
<dbReference type="InterPro" id="IPR003718">
    <property type="entry name" value="OsmC/Ohr_fam"/>
</dbReference>
<dbReference type="InterPro" id="IPR015946">
    <property type="entry name" value="KH_dom-like_a/b"/>
</dbReference>